<evidence type="ECO:0000313" key="1">
    <source>
        <dbReference type="EMBL" id="EGO04931.1"/>
    </source>
</evidence>
<protein>
    <submittedName>
        <fullName evidence="1">Uncharacterized protein</fullName>
    </submittedName>
</protein>
<organism evidence="2">
    <name type="scientific">Serpula lacrymans var. lacrymans (strain S7.3)</name>
    <name type="common">Dry rot fungus</name>
    <dbReference type="NCBI Taxonomy" id="936435"/>
    <lineage>
        <taxon>Eukaryota</taxon>
        <taxon>Fungi</taxon>
        <taxon>Dikarya</taxon>
        <taxon>Basidiomycota</taxon>
        <taxon>Agaricomycotina</taxon>
        <taxon>Agaricomycetes</taxon>
        <taxon>Agaricomycetidae</taxon>
        <taxon>Boletales</taxon>
        <taxon>Coniophorineae</taxon>
        <taxon>Serpulaceae</taxon>
        <taxon>Serpula</taxon>
    </lineage>
</organism>
<reference evidence="2" key="1">
    <citation type="journal article" date="2011" name="Science">
        <title>The plant cell wall-decomposing machinery underlies the functional diversity of forest fungi.</title>
        <authorList>
            <person name="Eastwood D.C."/>
            <person name="Floudas D."/>
            <person name="Binder M."/>
            <person name="Majcherczyk A."/>
            <person name="Schneider P."/>
            <person name="Aerts A."/>
            <person name="Asiegbu F.O."/>
            <person name="Baker S.E."/>
            <person name="Barry K."/>
            <person name="Bendiksby M."/>
            <person name="Blumentritt M."/>
            <person name="Coutinho P.M."/>
            <person name="Cullen D."/>
            <person name="de Vries R.P."/>
            <person name="Gathman A."/>
            <person name="Goodell B."/>
            <person name="Henrissat B."/>
            <person name="Ihrmark K."/>
            <person name="Kauserud H."/>
            <person name="Kohler A."/>
            <person name="LaButti K."/>
            <person name="Lapidus A."/>
            <person name="Lavin J.L."/>
            <person name="Lee Y.-H."/>
            <person name="Lindquist E."/>
            <person name="Lilly W."/>
            <person name="Lucas S."/>
            <person name="Morin E."/>
            <person name="Murat C."/>
            <person name="Oguiza J.A."/>
            <person name="Park J."/>
            <person name="Pisabarro A.G."/>
            <person name="Riley R."/>
            <person name="Rosling A."/>
            <person name="Salamov A."/>
            <person name="Schmidt O."/>
            <person name="Schmutz J."/>
            <person name="Skrede I."/>
            <person name="Stenlid J."/>
            <person name="Wiebenga A."/>
            <person name="Xie X."/>
            <person name="Kuees U."/>
            <person name="Hibbett D.S."/>
            <person name="Hoffmeister D."/>
            <person name="Hoegberg N."/>
            <person name="Martin F."/>
            <person name="Grigoriev I.V."/>
            <person name="Watkinson S.C."/>
        </authorList>
    </citation>
    <scope>NUCLEOTIDE SEQUENCE [LARGE SCALE GENOMIC DNA]</scope>
    <source>
        <strain evidence="2">strain S7.3</strain>
    </source>
</reference>
<keyword evidence="2" id="KW-1185">Reference proteome</keyword>
<name>F8PH35_SERL3</name>
<proteinExistence type="predicted"/>
<dbReference type="EMBL" id="GL945474">
    <property type="protein sequence ID" value="EGO04931.1"/>
    <property type="molecule type" value="Genomic_DNA"/>
</dbReference>
<sequence>MTNLDMHTDPDFINVSEMDQDEKCALKAVWELLGLEQMACNIEDHINIDNVLEGAHSLDISHAGGEYKALTKELKRKCGNRGLCKNNGGKIKVRAPMGMDHIYLAWSAKAFIKAFTDLHGFSIAFDLYLEIKAQVFAHVQHVL</sequence>
<accession>F8PH35</accession>
<dbReference type="OrthoDB" id="2640969at2759"/>
<dbReference type="Proteomes" id="UP000008063">
    <property type="component" value="Unassembled WGS sequence"/>
</dbReference>
<gene>
    <name evidence="1" type="ORF">SERLA73DRAFT_149249</name>
</gene>
<dbReference type="AlphaFoldDB" id="F8PH35"/>
<evidence type="ECO:0000313" key="2">
    <source>
        <dbReference type="Proteomes" id="UP000008063"/>
    </source>
</evidence>
<dbReference type="InParanoid" id="F8PH35"/>
<dbReference type="HOGENOM" id="CLU_1807389_0_0_1"/>